<feature type="transmembrane region" description="Helical" evidence="9">
    <location>
        <begin position="144"/>
        <end position="163"/>
    </location>
</feature>
<sequence length="291" mass="31440">MELFFQTVVSGLLKGGLYALIGMGMTLIMGVMGIINLAHGQIMMVGMYITYSLFAVFHLDPYLSLFFSMPAIFILGVCLQKYLLNPLIRAETILPENQVLMTVGIGMALTEVMRLIFTSDYKSTQISYSQSTVFLGGISFNIPLVVDFFIAIGLTAVLFFFLLKTDTGRSIRATAQDKEAATLMGVDTERITNITFGLGAALVAAAGTLLMPIFYLYPDIGGPFTRKAFVICILGGLGSTVGAILGGLTLGIAEAFGATYIAMEFEDMVGLVMFILVLVFLPGGFKRITKI</sequence>
<feature type="transmembrane region" description="Helical" evidence="9">
    <location>
        <begin position="15"/>
        <end position="35"/>
    </location>
</feature>
<name>A0A3B1D323_9ZZZZ</name>
<evidence type="ECO:0000256" key="5">
    <source>
        <dbReference type="ARBA" id="ARBA00022970"/>
    </source>
</evidence>
<evidence type="ECO:0000313" key="10">
    <source>
        <dbReference type="EMBL" id="VAX23147.1"/>
    </source>
</evidence>
<dbReference type="Pfam" id="PF02653">
    <property type="entry name" value="BPD_transp_2"/>
    <property type="match status" value="1"/>
</dbReference>
<evidence type="ECO:0000256" key="7">
    <source>
        <dbReference type="ARBA" id="ARBA00023136"/>
    </source>
</evidence>
<organism evidence="10">
    <name type="scientific">hydrothermal vent metagenome</name>
    <dbReference type="NCBI Taxonomy" id="652676"/>
    <lineage>
        <taxon>unclassified sequences</taxon>
        <taxon>metagenomes</taxon>
        <taxon>ecological metagenomes</taxon>
    </lineage>
</organism>
<dbReference type="GO" id="GO:0005886">
    <property type="term" value="C:plasma membrane"/>
    <property type="evidence" value="ECO:0007669"/>
    <property type="project" value="UniProtKB-SubCell"/>
</dbReference>
<comment type="similarity">
    <text evidence="8">Belongs to the binding-protein-dependent transport system permease family. LivHM subfamily.</text>
</comment>
<dbReference type="PANTHER" id="PTHR11795">
    <property type="entry name" value="BRANCHED-CHAIN AMINO ACID TRANSPORT SYSTEM PERMEASE PROTEIN LIVH"/>
    <property type="match status" value="1"/>
</dbReference>
<protein>
    <submittedName>
        <fullName evidence="10">High-affinity branched-chain amino acid transport system permease protein LivH (TC 3.A.1.4.1)</fullName>
    </submittedName>
</protein>
<dbReference type="InterPro" id="IPR052157">
    <property type="entry name" value="BCAA_transport_permease"/>
</dbReference>
<feature type="transmembrane region" description="Helical" evidence="9">
    <location>
        <begin position="268"/>
        <end position="285"/>
    </location>
</feature>
<dbReference type="GO" id="GO:0022857">
    <property type="term" value="F:transmembrane transporter activity"/>
    <property type="evidence" value="ECO:0007669"/>
    <property type="project" value="InterPro"/>
</dbReference>
<dbReference type="GO" id="GO:0006865">
    <property type="term" value="P:amino acid transport"/>
    <property type="evidence" value="ECO:0007669"/>
    <property type="project" value="UniProtKB-KW"/>
</dbReference>
<evidence type="ECO:0000256" key="1">
    <source>
        <dbReference type="ARBA" id="ARBA00004651"/>
    </source>
</evidence>
<proteinExistence type="inferred from homology"/>
<feature type="transmembrane region" description="Helical" evidence="9">
    <location>
        <begin position="65"/>
        <end position="84"/>
    </location>
</feature>
<evidence type="ECO:0000256" key="4">
    <source>
        <dbReference type="ARBA" id="ARBA00022692"/>
    </source>
</evidence>
<feature type="transmembrane region" description="Helical" evidence="9">
    <location>
        <begin position="194"/>
        <end position="217"/>
    </location>
</feature>
<gene>
    <name evidence="10" type="ORF">MNBD_NITROSPINAE04-647</name>
</gene>
<keyword evidence="3" id="KW-1003">Cell membrane</keyword>
<keyword evidence="5" id="KW-0029">Amino-acid transport</keyword>
<evidence type="ECO:0000256" key="6">
    <source>
        <dbReference type="ARBA" id="ARBA00022989"/>
    </source>
</evidence>
<evidence type="ECO:0000256" key="2">
    <source>
        <dbReference type="ARBA" id="ARBA00022448"/>
    </source>
</evidence>
<keyword evidence="4 9" id="KW-0812">Transmembrane</keyword>
<evidence type="ECO:0000256" key="3">
    <source>
        <dbReference type="ARBA" id="ARBA00022475"/>
    </source>
</evidence>
<dbReference type="PANTHER" id="PTHR11795:SF445">
    <property type="entry name" value="AMINO ACID ABC TRANSPORTER PERMEASE PROTEIN"/>
    <property type="match status" value="1"/>
</dbReference>
<keyword evidence="2" id="KW-0813">Transport</keyword>
<keyword evidence="7 9" id="KW-0472">Membrane</keyword>
<accession>A0A3B1D323</accession>
<keyword evidence="6 9" id="KW-1133">Transmembrane helix</keyword>
<dbReference type="EMBL" id="UOGA01000239">
    <property type="protein sequence ID" value="VAX23147.1"/>
    <property type="molecule type" value="Genomic_DNA"/>
</dbReference>
<evidence type="ECO:0000256" key="9">
    <source>
        <dbReference type="SAM" id="Phobius"/>
    </source>
</evidence>
<dbReference type="InterPro" id="IPR001851">
    <property type="entry name" value="ABC_transp_permease"/>
</dbReference>
<feature type="transmembrane region" description="Helical" evidence="9">
    <location>
        <begin position="229"/>
        <end position="262"/>
    </location>
</feature>
<evidence type="ECO:0000256" key="8">
    <source>
        <dbReference type="ARBA" id="ARBA00037998"/>
    </source>
</evidence>
<comment type="subcellular location">
    <subcellularLocation>
        <location evidence="1">Cell membrane</location>
        <topology evidence="1">Multi-pass membrane protein</topology>
    </subcellularLocation>
</comment>
<dbReference type="CDD" id="cd06582">
    <property type="entry name" value="TM_PBP1_LivH_like"/>
    <property type="match status" value="1"/>
</dbReference>
<reference evidence="10" key="1">
    <citation type="submission" date="2018-06" db="EMBL/GenBank/DDBJ databases">
        <authorList>
            <person name="Zhirakovskaya E."/>
        </authorList>
    </citation>
    <scope>NUCLEOTIDE SEQUENCE</scope>
</reference>
<dbReference type="AlphaFoldDB" id="A0A3B1D323"/>